<dbReference type="PANTHER" id="PTHR31621">
    <property type="entry name" value="PROTEIN DMP3"/>
    <property type="match status" value="1"/>
</dbReference>
<dbReference type="EMBL" id="NQVE01000135">
    <property type="protein sequence ID" value="RAL45298.1"/>
    <property type="molecule type" value="Genomic_DNA"/>
</dbReference>
<organism evidence="8 9">
    <name type="scientific">Cuscuta australis</name>
    <dbReference type="NCBI Taxonomy" id="267555"/>
    <lineage>
        <taxon>Eukaryota</taxon>
        <taxon>Viridiplantae</taxon>
        <taxon>Streptophyta</taxon>
        <taxon>Embryophyta</taxon>
        <taxon>Tracheophyta</taxon>
        <taxon>Spermatophyta</taxon>
        <taxon>Magnoliopsida</taxon>
        <taxon>eudicotyledons</taxon>
        <taxon>Gunneridae</taxon>
        <taxon>Pentapetalae</taxon>
        <taxon>asterids</taxon>
        <taxon>lamiids</taxon>
        <taxon>Solanales</taxon>
        <taxon>Convolvulaceae</taxon>
        <taxon>Cuscuteae</taxon>
        <taxon>Cuscuta</taxon>
        <taxon>Cuscuta subgen. Grammica</taxon>
        <taxon>Cuscuta sect. Cleistogrammica</taxon>
    </lineage>
</organism>
<feature type="transmembrane region" description="Helical" evidence="7">
    <location>
        <begin position="45"/>
        <end position="64"/>
    </location>
</feature>
<comment type="caution">
    <text evidence="8">The sequence shown here is derived from an EMBL/GenBank/DDBJ whole genome shotgun (WGS) entry which is preliminary data.</text>
</comment>
<dbReference type="Pfam" id="PF05078">
    <property type="entry name" value="DUF679"/>
    <property type="match status" value="1"/>
</dbReference>
<evidence type="ECO:0000313" key="9">
    <source>
        <dbReference type="Proteomes" id="UP000249390"/>
    </source>
</evidence>
<dbReference type="Proteomes" id="UP000249390">
    <property type="component" value="Unassembled WGS sequence"/>
</dbReference>
<dbReference type="AlphaFoldDB" id="A0A328DKY2"/>
<evidence type="ECO:0000313" key="8">
    <source>
        <dbReference type="EMBL" id="RAL45298.1"/>
    </source>
</evidence>
<feature type="transmembrane region" description="Helical" evidence="7">
    <location>
        <begin position="177"/>
        <end position="196"/>
    </location>
</feature>
<sequence>MEEEEQNLGLPLLQPQENDEETNKKPKKSPSEKAVRKAFKGTAHLANLLPTGTVLAFQILSPVLSREGRCASAVSQSMTVALLVGCAASCFVLCFTDSFRDERGKVRYALATFRGLLVLDLSASATLSPDEAAKRRITVLDFFHAFNSVLVFAATALLDKNVVNCLYPSPSPETEELLAILPVCVGFVCSILFIAFPSKRHGIGFPLSRS</sequence>
<evidence type="ECO:0008006" key="10">
    <source>
        <dbReference type="Google" id="ProtNLM"/>
    </source>
</evidence>
<reference evidence="8 9" key="1">
    <citation type="submission" date="2018-06" db="EMBL/GenBank/DDBJ databases">
        <title>The Genome of Cuscuta australis (Dodder) Provides Insight into the Evolution of Plant Parasitism.</title>
        <authorList>
            <person name="Liu H."/>
        </authorList>
    </citation>
    <scope>NUCLEOTIDE SEQUENCE [LARGE SCALE GENOMIC DNA]</scope>
    <source>
        <strain evidence="9">cv. Yunnan</strain>
        <tissue evidence="8">Vines</tissue>
    </source>
</reference>
<evidence type="ECO:0000256" key="2">
    <source>
        <dbReference type="ARBA" id="ARBA00008707"/>
    </source>
</evidence>
<evidence type="ECO:0000256" key="1">
    <source>
        <dbReference type="ARBA" id="ARBA00004141"/>
    </source>
</evidence>
<gene>
    <name evidence="8" type="ORF">DM860_014708</name>
</gene>
<protein>
    <recommendedName>
        <fullName evidence="10">DUF679 domain-containing protein</fullName>
    </recommendedName>
</protein>
<keyword evidence="3 7" id="KW-0812">Transmembrane</keyword>
<feature type="region of interest" description="Disordered" evidence="6">
    <location>
        <begin position="1"/>
        <end position="33"/>
    </location>
</feature>
<feature type="transmembrane region" description="Helical" evidence="7">
    <location>
        <begin position="137"/>
        <end position="157"/>
    </location>
</feature>
<keyword evidence="4 7" id="KW-1133">Transmembrane helix</keyword>
<evidence type="ECO:0000256" key="4">
    <source>
        <dbReference type="ARBA" id="ARBA00022989"/>
    </source>
</evidence>
<evidence type="ECO:0000256" key="7">
    <source>
        <dbReference type="SAM" id="Phobius"/>
    </source>
</evidence>
<keyword evidence="9" id="KW-1185">Reference proteome</keyword>
<comment type="similarity">
    <text evidence="2">Belongs to the plant DMP1 protein family.</text>
</comment>
<dbReference type="GO" id="GO:0016020">
    <property type="term" value="C:membrane"/>
    <property type="evidence" value="ECO:0007669"/>
    <property type="project" value="UniProtKB-SubCell"/>
</dbReference>
<dbReference type="InterPro" id="IPR007770">
    <property type="entry name" value="DMP"/>
</dbReference>
<dbReference type="GO" id="GO:0005737">
    <property type="term" value="C:cytoplasm"/>
    <property type="evidence" value="ECO:0007669"/>
    <property type="project" value="UniProtKB-ARBA"/>
</dbReference>
<evidence type="ECO:0000256" key="6">
    <source>
        <dbReference type="SAM" id="MobiDB-lite"/>
    </source>
</evidence>
<name>A0A328DKY2_9ASTE</name>
<proteinExistence type="inferred from homology"/>
<keyword evidence="5 7" id="KW-0472">Membrane</keyword>
<comment type="subcellular location">
    <subcellularLocation>
        <location evidence="1">Membrane</location>
        <topology evidence="1">Multi-pass membrane protein</topology>
    </subcellularLocation>
</comment>
<evidence type="ECO:0000256" key="5">
    <source>
        <dbReference type="ARBA" id="ARBA00023136"/>
    </source>
</evidence>
<feature type="compositionally biased region" description="Basic and acidic residues" evidence="6">
    <location>
        <begin position="21"/>
        <end position="33"/>
    </location>
</feature>
<dbReference type="GO" id="GO:0010256">
    <property type="term" value="P:endomembrane system organization"/>
    <property type="evidence" value="ECO:0007669"/>
    <property type="project" value="TreeGrafter"/>
</dbReference>
<accession>A0A328DKY2</accession>
<evidence type="ECO:0000256" key="3">
    <source>
        <dbReference type="ARBA" id="ARBA00022692"/>
    </source>
</evidence>
<feature type="transmembrane region" description="Helical" evidence="7">
    <location>
        <begin position="76"/>
        <end position="95"/>
    </location>
</feature>
<dbReference type="PANTHER" id="PTHR31621:SF6">
    <property type="entry name" value="PROTEIN DMP7"/>
    <property type="match status" value="1"/>
</dbReference>